<name>A0A6M0LKK5_PSEXY</name>
<sequence>MENHKLFLHEQTVEVESTEKHETIQKVEINEGTSGGDITERLDKYRPLEQEQRLVPNYDTENFNPNKKKLVTTEKTKTVVKKKKINNPAQEAMLRQKKLEAAADRQLKKEEAAAKRKQRIAEKALRKEERKAEKAHKKEIERLNRMLRPVSRKTFEALGIISFDSKVAAIRKTDDHWIKTYKIEGMNPHNRNEFIDQLVKVLTIRARITSNFHLAETGKLIRTDYLTFFLDAEIYETVKLTLDAEVERINRILPEINIVEISINCLMNQVRRNFLYDGADEDFSVMVKRKNNWKQNAFNDIQVTDDYFSISEKTGACLQVIQYPGTIETDLLSELLKINQPIMFVTDIHPVNQEANDDYKRVIERRFNQRIDEFENSFINVGFTVVVITQTLRQKDEVIDSVEKLFCDKQMVISPVYGNITDVLESSFSYGIKDYHSMRNIPMDQVKKLVV</sequence>
<evidence type="ECO:0000313" key="3">
    <source>
        <dbReference type="Proteomes" id="UP000473091"/>
    </source>
</evidence>
<protein>
    <submittedName>
        <fullName evidence="2">Uncharacterized protein</fullName>
    </submittedName>
</protein>
<accession>A0A6M0LKK5</accession>
<dbReference type="Proteomes" id="UP000473091">
    <property type="component" value="Unassembled WGS sequence"/>
</dbReference>
<keyword evidence="1" id="KW-0175">Coiled coil</keyword>
<feature type="coiled-coil region" evidence="1">
    <location>
        <begin position="107"/>
        <end position="146"/>
    </location>
</feature>
<dbReference type="EMBL" id="VTVE01000003">
    <property type="protein sequence ID" value="NEX02357.1"/>
    <property type="molecule type" value="Genomic_DNA"/>
</dbReference>
<reference evidence="2 3" key="1">
    <citation type="submission" date="2019-09" db="EMBL/GenBank/DDBJ databases">
        <authorList>
            <person name="Pidcock S.E."/>
            <person name="Huws S.A."/>
        </authorList>
    </citation>
    <scope>NUCLEOTIDE SEQUENCE [LARGE SCALE GENOMIC DNA]</scope>
    <source>
        <strain evidence="2 3">MZ8</strain>
    </source>
</reference>
<dbReference type="RefSeq" id="WP_090488835.1">
    <property type="nucleotide sequence ID" value="NZ_VTVE01000003.1"/>
</dbReference>
<comment type="caution">
    <text evidence="2">The sequence shown here is derived from an EMBL/GenBank/DDBJ whole genome shotgun (WGS) entry which is preliminary data.</text>
</comment>
<dbReference type="AlphaFoldDB" id="A0A6M0LKK5"/>
<reference evidence="2 3" key="2">
    <citation type="submission" date="2020-03" db="EMBL/GenBank/DDBJ databases">
        <title>Investigating the evolutionary divergence of the Butyrivibrio group.</title>
        <authorList>
            <person name="Skvortsov T."/>
            <person name="Santos F.G."/>
            <person name="Ting K.S."/>
            <person name="Creevey C.J."/>
        </authorList>
    </citation>
    <scope>NUCLEOTIDE SEQUENCE [LARGE SCALE GENOMIC DNA]</scope>
    <source>
        <strain evidence="2 3">MZ8</strain>
    </source>
</reference>
<proteinExistence type="predicted"/>
<evidence type="ECO:0000256" key="1">
    <source>
        <dbReference type="SAM" id="Coils"/>
    </source>
</evidence>
<organism evidence="2 3">
    <name type="scientific">Pseudobutyrivibrio xylanivorans</name>
    <dbReference type="NCBI Taxonomy" id="185007"/>
    <lineage>
        <taxon>Bacteria</taxon>
        <taxon>Bacillati</taxon>
        <taxon>Bacillota</taxon>
        <taxon>Clostridia</taxon>
        <taxon>Lachnospirales</taxon>
        <taxon>Lachnospiraceae</taxon>
        <taxon>Pseudobutyrivibrio</taxon>
    </lineage>
</organism>
<gene>
    <name evidence="2" type="ORF">F0Q01_10760</name>
</gene>
<evidence type="ECO:0000313" key="2">
    <source>
        <dbReference type="EMBL" id="NEX02357.1"/>
    </source>
</evidence>